<feature type="chain" id="PRO_5046558412" description="Lipoprotein" evidence="1">
    <location>
        <begin position="20"/>
        <end position="167"/>
    </location>
</feature>
<proteinExistence type="predicted"/>
<evidence type="ECO:0000313" key="3">
    <source>
        <dbReference type="Proteomes" id="UP001597114"/>
    </source>
</evidence>
<evidence type="ECO:0008006" key="4">
    <source>
        <dbReference type="Google" id="ProtNLM"/>
    </source>
</evidence>
<keyword evidence="3" id="KW-1185">Reference proteome</keyword>
<evidence type="ECO:0000313" key="2">
    <source>
        <dbReference type="EMBL" id="MFD1516701.1"/>
    </source>
</evidence>
<evidence type="ECO:0000256" key="1">
    <source>
        <dbReference type="SAM" id="SignalP"/>
    </source>
</evidence>
<name>A0ABW4EP13_9PSEU</name>
<feature type="signal peptide" evidence="1">
    <location>
        <begin position="1"/>
        <end position="19"/>
    </location>
</feature>
<dbReference type="RefSeq" id="WP_344725586.1">
    <property type="nucleotide sequence ID" value="NZ_BAAAUS010000034.1"/>
</dbReference>
<organism evidence="2 3">
    <name type="scientific">Pseudonocardia yunnanensis</name>
    <dbReference type="NCBI Taxonomy" id="58107"/>
    <lineage>
        <taxon>Bacteria</taxon>
        <taxon>Bacillati</taxon>
        <taxon>Actinomycetota</taxon>
        <taxon>Actinomycetes</taxon>
        <taxon>Pseudonocardiales</taxon>
        <taxon>Pseudonocardiaceae</taxon>
        <taxon>Pseudonocardia</taxon>
    </lineage>
</organism>
<protein>
    <recommendedName>
        <fullName evidence="4">Lipoprotein</fullName>
    </recommendedName>
</protein>
<keyword evidence="1" id="KW-0732">Signal</keyword>
<dbReference type="EMBL" id="JBHUCO010000005">
    <property type="protein sequence ID" value="MFD1516701.1"/>
    <property type="molecule type" value="Genomic_DNA"/>
</dbReference>
<dbReference type="Proteomes" id="UP001597114">
    <property type="component" value="Unassembled WGS sequence"/>
</dbReference>
<gene>
    <name evidence="2" type="ORF">ACFSJD_04330</name>
</gene>
<comment type="caution">
    <text evidence="2">The sequence shown here is derived from an EMBL/GenBank/DDBJ whole genome shotgun (WGS) entry which is preliminary data.</text>
</comment>
<dbReference type="PROSITE" id="PS51257">
    <property type="entry name" value="PROKAR_LIPOPROTEIN"/>
    <property type="match status" value="1"/>
</dbReference>
<accession>A0ABW4EP13</accession>
<sequence>MKRPFLLPGLLMAAVLALAGCTSEVAGSASPAPAPMASVAAPTKITSSAEADRKVCVDLDARGGALYSVFVVPMMAGAVGKKSINVDIQQMVRAVDTLTKMDEDEIDKASASVKDQGQRLLAAAEAFQAYNNAEGTALLTAMVGTAGACQIAGFKPSWFDANKLAGK</sequence>
<reference evidence="3" key="1">
    <citation type="journal article" date="2019" name="Int. J. Syst. Evol. Microbiol.">
        <title>The Global Catalogue of Microorganisms (GCM) 10K type strain sequencing project: providing services to taxonomists for standard genome sequencing and annotation.</title>
        <authorList>
            <consortium name="The Broad Institute Genomics Platform"/>
            <consortium name="The Broad Institute Genome Sequencing Center for Infectious Disease"/>
            <person name="Wu L."/>
            <person name="Ma J."/>
        </authorList>
    </citation>
    <scope>NUCLEOTIDE SEQUENCE [LARGE SCALE GENOMIC DNA]</scope>
    <source>
        <strain evidence="3">CCM 7043</strain>
    </source>
</reference>